<dbReference type="KEGG" id="vg:15011521"/>
<sequence>MSSDLKPFIQLYERLMKAGWVTRVVIGDFGEGTSFYCAIYADRMGISPYRFSKGDSPGAAFTSAFNSIIAIEAHSAKRPCTDDFI</sequence>
<dbReference type="Proteomes" id="UP000201389">
    <property type="component" value="Segment"/>
</dbReference>
<evidence type="ECO:0000313" key="1">
    <source>
        <dbReference type="EMBL" id="AGH31488.1"/>
    </source>
</evidence>
<dbReference type="RefSeq" id="YP_007674948.1">
    <property type="nucleotide sequence ID" value="NC_020853.1"/>
</dbReference>
<protein>
    <submittedName>
        <fullName evidence="1">Uncharacterized protein</fullName>
    </submittedName>
</protein>
<organism evidence="1 2">
    <name type="scientific">Loktanella phage pCB2051-A</name>
    <dbReference type="NCBI Taxonomy" id="754044"/>
    <lineage>
        <taxon>Viruses</taxon>
        <taxon>Duplodnaviria</taxon>
        <taxon>Heunggongvirae</taxon>
        <taxon>Uroviricota</taxon>
        <taxon>Caudoviricetes</taxon>
        <taxon>Casjensviridae</taxon>
        <taxon>Broinstvirus</taxon>
        <taxon>Broinstvirus pCB2051A</taxon>
    </lineage>
</organism>
<gene>
    <name evidence="1" type="ORF">LOKG_00052</name>
</gene>
<name>M4QRK8_9CAUD</name>
<proteinExistence type="predicted"/>
<accession>M4QRK8</accession>
<dbReference type="GeneID" id="15011521"/>
<keyword evidence="2" id="KW-1185">Reference proteome</keyword>
<reference evidence="1 2" key="1">
    <citation type="submission" date="2010-10" db="EMBL/GenBank/DDBJ databases">
        <title>The Genome Sequence of Loktanella phage pCB2051-A.</title>
        <authorList>
            <consortium name="The Broad Institute Genome Sequencing Platform"/>
            <person name="Henn M.R."/>
            <person name="Buchan A."/>
            <person name="Levin J."/>
            <person name="Malboeuf C."/>
            <person name="Casali M."/>
            <person name="Russ C."/>
            <person name="Lennon N."/>
            <person name="Chapman S.B."/>
            <person name="Erlich R."/>
            <person name="Young S.K."/>
            <person name="Yandava C."/>
            <person name="Zeng Q."/>
            <person name="Alvarado L."/>
            <person name="Anderson S."/>
            <person name="Berlin A."/>
            <person name="Chen Z."/>
            <person name="Freedman E."/>
            <person name="Gellesch M."/>
            <person name="Goldberg J."/>
            <person name="Green L."/>
            <person name="Griggs A."/>
            <person name="Gujja S."/>
            <person name="Heilman E.R."/>
            <person name="Heiman D."/>
            <person name="Hollinger A."/>
            <person name="Howarth C."/>
            <person name="Larson L."/>
            <person name="Mehta T."/>
            <person name="Pearson M."/>
            <person name="Roberts A."/>
            <person name="Ryan E."/>
            <person name="Saif S."/>
            <person name="Shea T."/>
            <person name="Shenoy N."/>
            <person name="Sisk P."/>
            <person name="Stolte C."/>
            <person name="Sykes S."/>
            <person name="White J."/>
            <person name="Haas B."/>
            <person name="Nusbaum C."/>
            <person name="Birren B."/>
        </authorList>
    </citation>
    <scope>NUCLEOTIDE SEQUENCE [LARGE SCALE GENOMIC DNA]</scope>
    <source>
        <strain evidence="2">pCB2051-A</strain>
    </source>
</reference>
<evidence type="ECO:0000313" key="2">
    <source>
        <dbReference type="Proteomes" id="UP000201389"/>
    </source>
</evidence>
<dbReference type="EMBL" id="HQ632859">
    <property type="protein sequence ID" value="AGH31488.1"/>
    <property type="molecule type" value="Genomic_DNA"/>
</dbReference>